<accession>A0A966DTQ1</accession>
<organism evidence="1 2">
    <name type="scientific">Mucilaginibacter agri</name>
    <dbReference type="NCBI Taxonomy" id="2695265"/>
    <lineage>
        <taxon>Bacteria</taxon>
        <taxon>Pseudomonadati</taxon>
        <taxon>Bacteroidota</taxon>
        <taxon>Sphingobacteriia</taxon>
        <taxon>Sphingobacteriales</taxon>
        <taxon>Sphingobacteriaceae</taxon>
        <taxon>Mucilaginibacter</taxon>
    </lineage>
</organism>
<dbReference type="AlphaFoldDB" id="A0A966DTQ1"/>
<dbReference type="EMBL" id="WWEO01000041">
    <property type="protein sequence ID" value="NCD69577.1"/>
    <property type="molecule type" value="Genomic_DNA"/>
</dbReference>
<name>A0A966DTQ1_9SPHI</name>
<keyword evidence="2" id="KW-1185">Reference proteome</keyword>
<gene>
    <name evidence="1" type="ORF">GSY63_09435</name>
</gene>
<reference evidence="1" key="1">
    <citation type="submission" date="2020-01" db="EMBL/GenBank/DDBJ databases">
        <authorList>
            <person name="Seo Y.L."/>
        </authorList>
    </citation>
    <scope>NUCLEOTIDE SEQUENCE</scope>
    <source>
        <strain evidence="1">R11</strain>
    </source>
</reference>
<proteinExistence type="predicted"/>
<dbReference type="RefSeq" id="WP_166585538.1">
    <property type="nucleotide sequence ID" value="NZ_WWEO01000041.1"/>
</dbReference>
<evidence type="ECO:0000313" key="1">
    <source>
        <dbReference type="EMBL" id="NCD69577.1"/>
    </source>
</evidence>
<sequence length="89" mass="10277">MSVQKILNEDWSLIDDKKIPEHRGYISCEEVSEIDYLIAVFRKHYPTKSEIEIIYAIAAGWRCSSSPKPRQQFIEAVSSKLFAREAMIA</sequence>
<dbReference type="Proteomes" id="UP000638732">
    <property type="component" value="Unassembled WGS sequence"/>
</dbReference>
<protein>
    <submittedName>
        <fullName evidence="1">Uncharacterized protein</fullName>
    </submittedName>
</protein>
<reference evidence="1" key="2">
    <citation type="submission" date="2020-10" db="EMBL/GenBank/DDBJ databases">
        <title>Mucilaginibacter sp. nov., isolated from soil.</title>
        <authorList>
            <person name="Jeon C.O."/>
        </authorList>
    </citation>
    <scope>NUCLEOTIDE SEQUENCE</scope>
    <source>
        <strain evidence="1">R11</strain>
    </source>
</reference>
<comment type="caution">
    <text evidence="1">The sequence shown here is derived from an EMBL/GenBank/DDBJ whole genome shotgun (WGS) entry which is preliminary data.</text>
</comment>
<evidence type="ECO:0000313" key="2">
    <source>
        <dbReference type="Proteomes" id="UP000638732"/>
    </source>
</evidence>